<dbReference type="EMBL" id="VTOX01000007">
    <property type="protein sequence ID" value="NKE67636.1"/>
    <property type="molecule type" value="Genomic_DNA"/>
</dbReference>
<dbReference type="Gene3D" id="3.40.640.10">
    <property type="entry name" value="Type I PLP-dependent aspartate aminotransferase-like (Major domain)"/>
    <property type="match status" value="1"/>
</dbReference>
<evidence type="ECO:0000256" key="6">
    <source>
        <dbReference type="RuleBase" id="RU003560"/>
    </source>
</evidence>
<evidence type="ECO:0000313" key="7">
    <source>
        <dbReference type="EMBL" id="NKE67636.1"/>
    </source>
</evidence>
<dbReference type="PANTHER" id="PTHR42684:SF3">
    <property type="entry name" value="ADENOSYLMETHIONINE-8-AMINO-7-OXONONANOATE AMINOTRANSFERASE"/>
    <property type="match status" value="1"/>
</dbReference>
<name>A0A7X6DI86_9BURK</name>
<proteinExistence type="inferred from homology"/>
<dbReference type="NCBIfam" id="NF005682">
    <property type="entry name" value="PRK07480.1"/>
    <property type="match status" value="1"/>
</dbReference>
<dbReference type="InterPro" id="IPR049704">
    <property type="entry name" value="Aminotrans_3_PPA_site"/>
</dbReference>
<keyword evidence="5 6" id="KW-0663">Pyridoxal phosphate</keyword>
<dbReference type="GO" id="GO:0009102">
    <property type="term" value="P:biotin biosynthetic process"/>
    <property type="evidence" value="ECO:0007669"/>
    <property type="project" value="TreeGrafter"/>
</dbReference>
<comment type="cofactor">
    <cofactor evidence="1">
        <name>pyridoxal 5'-phosphate</name>
        <dbReference type="ChEBI" id="CHEBI:597326"/>
    </cofactor>
</comment>
<evidence type="ECO:0000256" key="5">
    <source>
        <dbReference type="ARBA" id="ARBA00022898"/>
    </source>
</evidence>
<evidence type="ECO:0000256" key="1">
    <source>
        <dbReference type="ARBA" id="ARBA00001933"/>
    </source>
</evidence>
<dbReference type="Pfam" id="PF00202">
    <property type="entry name" value="Aminotran_3"/>
    <property type="match status" value="1"/>
</dbReference>
<dbReference type="Gene3D" id="3.90.1150.10">
    <property type="entry name" value="Aspartate Aminotransferase, domain 1"/>
    <property type="match status" value="1"/>
</dbReference>
<dbReference type="InterPro" id="IPR015424">
    <property type="entry name" value="PyrdxlP-dep_Trfase"/>
</dbReference>
<dbReference type="RefSeq" id="WP_168108768.1">
    <property type="nucleotide sequence ID" value="NZ_VTOX01000007.1"/>
</dbReference>
<dbReference type="GO" id="GO:0030170">
    <property type="term" value="F:pyridoxal phosphate binding"/>
    <property type="evidence" value="ECO:0007669"/>
    <property type="project" value="InterPro"/>
</dbReference>
<keyword evidence="4 7" id="KW-0808">Transferase</keyword>
<dbReference type="CDD" id="cd00610">
    <property type="entry name" value="OAT_like"/>
    <property type="match status" value="1"/>
</dbReference>
<dbReference type="PIRSF" id="PIRSF000521">
    <property type="entry name" value="Transaminase_4ab_Lys_Orn"/>
    <property type="match status" value="1"/>
</dbReference>
<keyword evidence="8" id="KW-1185">Reference proteome</keyword>
<evidence type="ECO:0000313" key="8">
    <source>
        <dbReference type="Proteomes" id="UP000521868"/>
    </source>
</evidence>
<dbReference type="FunFam" id="3.40.640.10:FF:000014">
    <property type="entry name" value="Adenosylmethionine-8-amino-7-oxononanoate aminotransferase, probable"/>
    <property type="match status" value="1"/>
</dbReference>
<evidence type="ECO:0000256" key="4">
    <source>
        <dbReference type="ARBA" id="ARBA00022679"/>
    </source>
</evidence>
<dbReference type="PROSITE" id="PS00600">
    <property type="entry name" value="AA_TRANSFER_CLASS_3"/>
    <property type="match status" value="1"/>
</dbReference>
<dbReference type="Proteomes" id="UP000521868">
    <property type="component" value="Unassembled WGS sequence"/>
</dbReference>
<keyword evidence="3 7" id="KW-0032">Aminotransferase</keyword>
<dbReference type="NCBIfam" id="NF004767">
    <property type="entry name" value="PRK06105.1"/>
    <property type="match status" value="1"/>
</dbReference>
<comment type="caution">
    <text evidence="7">The sequence shown here is derived from an EMBL/GenBank/DDBJ whole genome shotgun (WGS) entry which is preliminary data.</text>
</comment>
<reference evidence="7 8" key="1">
    <citation type="journal article" date="2020" name="Nature">
        <title>Bacterial chemolithoautotrophy via manganese oxidation.</title>
        <authorList>
            <person name="Yu H."/>
            <person name="Leadbetter J.R."/>
        </authorList>
    </citation>
    <scope>NUCLEOTIDE SEQUENCE [LARGE SCALE GENOMIC DNA]</scope>
    <source>
        <strain evidence="7 8">RBP-1</strain>
    </source>
</reference>
<sequence length="462" mass="50386">MDAPTLPISPAGRSDLTHHLHPYTQLRQLEREGPLVIVRGDGVNVFDEHGNGYIEGMAGLWCASLGFSEKRLADAAYRQMTTLPYYHSFSGKVPGPVAALVDKLIEWAPVPMGRVLFANSGSEANDTAFKLVRYYNNARGRPLKKKIIARNKGYHGVTMAAASLSGLPMMHQHFDLPLPDVVRVSCPHFYQFGLPGETEAQFVDRLAQELEDTIQREGPETVAAFIAEPVQGAGGVVVPPAGYFAKVQAILKKHDILLIADEVITGFGRLGQPFGTQVFDLKPDMITVAKMLTSAYVPMSALYVSDQIYQAVADASAAVGVFGHGYTYSGHPLACAVALETLRIYEDDRIVDHVREVAPRLQDGLRKFASHPLVGQARGLGLIGALELAADPAQRKPFEPARGVGAYFVRRAQAHGLIVRVLGGDIIAFSPPLVITEAEIDAMLARTELALADTWEWVRTWR</sequence>
<protein>
    <submittedName>
        <fullName evidence="7">Aminotransferase class III-fold pyridoxal phosphate-dependent enzyme</fullName>
    </submittedName>
</protein>
<dbReference type="PANTHER" id="PTHR42684">
    <property type="entry name" value="ADENOSYLMETHIONINE-8-AMINO-7-OXONONANOATE AMINOTRANSFERASE"/>
    <property type="match status" value="1"/>
</dbReference>
<dbReference type="InterPro" id="IPR005814">
    <property type="entry name" value="Aminotrans_3"/>
</dbReference>
<comment type="similarity">
    <text evidence="2 6">Belongs to the class-III pyridoxal-phosphate-dependent aminotransferase family.</text>
</comment>
<dbReference type="SUPFAM" id="SSF53383">
    <property type="entry name" value="PLP-dependent transferases"/>
    <property type="match status" value="1"/>
</dbReference>
<dbReference type="InterPro" id="IPR015421">
    <property type="entry name" value="PyrdxlP-dep_Trfase_major"/>
</dbReference>
<evidence type="ECO:0000256" key="2">
    <source>
        <dbReference type="ARBA" id="ARBA00008954"/>
    </source>
</evidence>
<dbReference type="GO" id="GO:0004015">
    <property type="term" value="F:adenosylmethionine-8-amino-7-oxononanoate transaminase activity"/>
    <property type="evidence" value="ECO:0007669"/>
    <property type="project" value="TreeGrafter"/>
</dbReference>
<gene>
    <name evidence="7" type="ORF">RAMLITH_17575</name>
</gene>
<dbReference type="InterPro" id="IPR015422">
    <property type="entry name" value="PyrdxlP-dep_Trfase_small"/>
</dbReference>
<dbReference type="GO" id="GO:0009448">
    <property type="term" value="P:gamma-aminobutyric acid metabolic process"/>
    <property type="evidence" value="ECO:0007669"/>
    <property type="project" value="TreeGrafter"/>
</dbReference>
<dbReference type="AlphaFoldDB" id="A0A7X6DI86"/>
<organism evidence="7 8">
    <name type="scientific">Ramlibacter lithotrophicus</name>
    <dbReference type="NCBI Taxonomy" id="2606681"/>
    <lineage>
        <taxon>Bacteria</taxon>
        <taxon>Pseudomonadati</taxon>
        <taxon>Pseudomonadota</taxon>
        <taxon>Betaproteobacteria</taxon>
        <taxon>Burkholderiales</taxon>
        <taxon>Comamonadaceae</taxon>
        <taxon>Ramlibacter</taxon>
    </lineage>
</organism>
<accession>A0A7X6DI86</accession>
<evidence type="ECO:0000256" key="3">
    <source>
        <dbReference type="ARBA" id="ARBA00022576"/>
    </source>
</evidence>